<evidence type="ECO:0000313" key="2">
    <source>
        <dbReference type="Proteomes" id="UP000011991"/>
    </source>
</evidence>
<reference evidence="1 2" key="1">
    <citation type="journal article" date="2013" name="Mar. Genomics">
        <title>Expression of sulfatases in Rhodopirellula baltica and the diversity of sulfatases in the genus Rhodopirellula.</title>
        <authorList>
            <person name="Wegner C.E."/>
            <person name="Richter-Heitmann T."/>
            <person name="Klindworth A."/>
            <person name="Klockow C."/>
            <person name="Richter M."/>
            <person name="Achstetter T."/>
            <person name="Glockner F.O."/>
            <person name="Harder J."/>
        </authorList>
    </citation>
    <scope>NUCLEOTIDE SEQUENCE [LARGE SCALE GENOMIC DNA]</scope>
    <source>
        <strain evidence="1 2">SM1</strain>
    </source>
</reference>
<sequence>MPITMTHRFREPRWFRSLRGSELRDEADDEVDAVVDKGALMKDVAEKVKNRKDTNDCQTVYAFRSERISSQFFANRD</sequence>
<dbReference type="Proteomes" id="UP000011991">
    <property type="component" value="Unassembled WGS sequence"/>
</dbReference>
<comment type="caution">
    <text evidence="1">The sequence shown here is derived from an EMBL/GenBank/DDBJ whole genome shotgun (WGS) entry which is preliminary data.</text>
</comment>
<dbReference type="PATRIC" id="fig|1265738.3.peg.3814"/>
<dbReference type="AlphaFoldDB" id="M5RJ99"/>
<gene>
    <name evidence="1" type="ORF">RMSM_03807</name>
</gene>
<name>M5RJ99_9BACT</name>
<accession>M5RJ99</accession>
<keyword evidence="2" id="KW-1185">Reference proteome</keyword>
<proteinExistence type="predicted"/>
<organism evidence="1 2">
    <name type="scientific">Rhodopirellula maiorica SM1</name>
    <dbReference type="NCBI Taxonomy" id="1265738"/>
    <lineage>
        <taxon>Bacteria</taxon>
        <taxon>Pseudomonadati</taxon>
        <taxon>Planctomycetota</taxon>
        <taxon>Planctomycetia</taxon>
        <taxon>Pirellulales</taxon>
        <taxon>Pirellulaceae</taxon>
        <taxon>Novipirellula</taxon>
    </lineage>
</organism>
<evidence type="ECO:0000313" key="1">
    <source>
        <dbReference type="EMBL" id="EMI19271.1"/>
    </source>
</evidence>
<dbReference type="EMBL" id="ANOG01000543">
    <property type="protein sequence ID" value="EMI19271.1"/>
    <property type="molecule type" value="Genomic_DNA"/>
</dbReference>
<protein>
    <submittedName>
        <fullName evidence="1">Uncharacterized protein</fullName>
    </submittedName>
</protein>